<dbReference type="InterPro" id="IPR005170">
    <property type="entry name" value="Transptr-assoc_dom"/>
</dbReference>
<evidence type="ECO:0000256" key="4">
    <source>
        <dbReference type="ARBA" id="ARBA00022989"/>
    </source>
</evidence>
<evidence type="ECO:0000256" key="7">
    <source>
        <dbReference type="PROSITE-ProRule" id="PRU00703"/>
    </source>
</evidence>
<comment type="subcellular location">
    <subcellularLocation>
        <location evidence="1">Membrane</location>
        <topology evidence="1">Multi-pass membrane protein</topology>
    </subcellularLocation>
</comment>
<dbReference type="GO" id="GO:0005886">
    <property type="term" value="C:plasma membrane"/>
    <property type="evidence" value="ECO:0007669"/>
    <property type="project" value="TreeGrafter"/>
</dbReference>
<dbReference type="CDD" id="cd04590">
    <property type="entry name" value="CBS_pair_CorC_HlyC_assoc"/>
    <property type="match status" value="1"/>
</dbReference>
<proteinExistence type="predicted"/>
<evidence type="ECO:0000256" key="3">
    <source>
        <dbReference type="ARBA" id="ARBA00022737"/>
    </source>
</evidence>
<evidence type="ECO:0000256" key="5">
    <source>
        <dbReference type="ARBA" id="ARBA00023122"/>
    </source>
</evidence>
<sequence length="445" mass="49090">MLAMCASLDRFMDIILLASLIGLNGLFAMSEIALVAAKSGRLRKMAERQKSAQLALKLKNNPTLFLSTIQIGITAIGILSGIFGEAVLSAPLSVWLHSKGVDPELANILATASVVISITYFAIVVGELVPKRLAQNNAERIAILVAYPIHWLSLLTSPFVKLLSVSTDAVLRLLGQKEGQSDCVTEEDIISLVREGSETGAIEQQELVMIRNLLHLNDRAVTSLMTPRSDIHHLDIDKPIEQALKELRQTKHSVWPVCRGGLNNIIGTVSSKNLLDEYEVLSAGKLAKMLRKPRFVPESMKGLALLNHMQQTSSEMAFLVDEYGDVQGLVTHYDLLKSIAGELGMAPQQVWAKLLADGSWIIDGLIPINELKHKLDIQELEGEFDEGFQTLNGFLSWQVGSVAKAGTHICYQQWDFEVLKVKNNRITQVRAHRVCGTQDSEKQDK</sequence>
<dbReference type="PANTHER" id="PTHR22777:SF17">
    <property type="entry name" value="UPF0053 PROTEIN SLL0260"/>
    <property type="match status" value="1"/>
</dbReference>
<gene>
    <name evidence="12" type="ORF">ECB94_01540</name>
</gene>
<evidence type="ECO:0000256" key="8">
    <source>
        <dbReference type="PROSITE-ProRule" id="PRU01193"/>
    </source>
</evidence>
<dbReference type="Pfam" id="PF00571">
    <property type="entry name" value="CBS"/>
    <property type="match status" value="2"/>
</dbReference>
<feature type="transmembrane region" description="Helical" evidence="9">
    <location>
        <begin position="108"/>
        <end position="129"/>
    </location>
</feature>
<dbReference type="Proteomes" id="UP000279760">
    <property type="component" value="Chromosome 1"/>
</dbReference>
<dbReference type="InterPro" id="IPR036318">
    <property type="entry name" value="FAD-bd_PCMH-like_sf"/>
</dbReference>
<evidence type="ECO:0000256" key="2">
    <source>
        <dbReference type="ARBA" id="ARBA00022692"/>
    </source>
</evidence>
<dbReference type="Gene3D" id="3.10.580.10">
    <property type="entry name" value="CBS-domain"/>
    <property type="match status" value="1"/>
</dbReference>
<feature type="domain" description="CBS" evidence="10">
    <location>
        <begin position="289"/>
        <end position="345"/>
    </location>
</feature>
<dbReference type="SUPFAM" id="SSF56176">
    <property type="entry name" value="FAD-binding/transporter-associated domain-like"/>
    <property type="match status" value="1"/>
</dbReference>
<dbReference type="PROSITE" id="PS51371">
    <property type="entry name" value="CBS"/>
    <property type="match status" value="2"/>
</dbReference>
<protein>
    <submittedName>
        <fullName evidence="12">HlyC/CorC family transporter</fullName>
    </submittedName>
</protein>
<dbReference type="InterPro" id="IPR002550">
    <property type="entry name" value="CNNM"/>
</dbReference>
<evidence type="ECO:0000313" key="13">
    <source>
        <dbReference type="Proteomes" id="UP000279760"/>
    </source>
</evidence>
<dbReference type="PANTHER" id="PTHR22777">
    <property type="entry name" value="HEMOLYSIN-RELATED"/>
    <property type="match status" value="1"/>
</dbReference>
<name>A0A3G4V5J0_9VIBR</name>
<keyword evidence="4 8" id="KW-1133">Transmembrane helix</keyword>
<evidence type="ECO:0000313" key="12">
    <source>
        <dbReference type="EMBL" id="AYV20057.1"/>
    </source>
</evidence>
<dbReference type="EMBL" id="CP033577">
    <property type="protein sequence ID" value="AYV20057.1"/>
    <property type="molecule type" value="Genomic_DNA"/>
</dbReference>
<dbReference type="AlphaFoldDB" id="A0A3G4V5J0"/>
<reference evidence="12 13" key="1">
    <citation type="submission" date="2018-11" db="EMBL/GenBank/DDBJ databases">
        <title>Complete Genome Sequence of Vbrio mediterranei 117-T6: a Potential Pathogen Bacteria Isolated from the Conchocelis of Pyropia.</title>
        <authorList>
            <person name="Liu Q."/>
        </authorList>
    </citation>
    <scope>NUCLEOTIDE SEQUENCE [LARGE SCALE GENOMIC DNA]</scope>
    <source>
        <strain evidence="12 13">117-T6</strain>
    </source>
</reference>
<feature type="transmembrane region" description="Helical" evidence="9">
    <location>
        <begin position="64"/>
        <end position="88"/>
    </location>
</feature>
<keyword evidence="5 7" id="KW-0129">CBS domain</keyword>
<organism evidence="12 13">
    <name type="scientific">Vibrio mediterranei</name>
    <dbReference type="NCBI Taxonomy" id="689"/>
    <lineage>
        <taxon>Bacteria</taxon>
        <taxon>Pseudomonadati</taxon>
        <taxon>Pseudomonadota</taxon>
        <taxon>Gammaproteobacteria</taxon>
        <taxon>Vibrionales</taxon>
        <taxon>Vibrionaceae</taxon>
        <taxon>Vibrio</taxon>
    </lineage>
</organism>
<keyword evidence="2 8" id="KW-0812">Transmembrane</keyword>
<dbReference type="Pfam" id="PF03471">
    <property type="entry name" value="CorC_HlyC"/>
    <property type="match status" value="1"/>
</dbReference>
<evidence type="ECO:0000256" key="9">
    <source>
        <dbReference type="SAM" id="Phobius"/>
    </source>
</evidence>
<feature type="transmembrane region" description="Helical" evidence="9">
    <location>
        <begin position="141"/>
        <end position="160"/>
    </location>
</feature>
<dbReference type="SUPFAM" id="SSF54631">
    <property type="entry name" value="CBS-domain pair"/>
    <property type="match status" value="1"/>
</dbReference>
<evidence type="ECO:0000256" key="6">
    <source>
        <dbReference type="ARBA" id="ARBA00023136"/>
    </source>
</evidence>
<accession>A0A3G4V5J0</accession>
<dbReference type="InterPro" id="IPR046342">
    <property type="entry name" value="CBS_dom_sf"/>
</dbReference>
<dbReference type="InterPro" id="IPR000644">
    <property type="entry name" value="CBS_dom"/>
</dbReference>
<keyword evidence="3" id="KW-0677">Repeat</keyword>
<dbReference type="InterPro" id="IPR044751">
    <property type="entry name" value="Ion_transp-like_CBS"/>
</dbReference>
<dbReference type="Gene3D" id="3.30.465.10">
    <property type="match status" value="1"/>
</dbReference>
<feature type="domain" description="CBS" evidence="10">
    <location>
        <begin position="225"/>
        <end position="286"/>
    </location>
</feature>
<dbReference type="InterPro" id="IPR016169">
    <property type="entry name" value="FAD-bd_PCMH_sub2"/>
</dbReference>
<feature type="domain" description="CNNM transmembrane" evidence="11">
    <location>
        <begin position="6"/>
        <end position="206"/>
    </location>
</feature>
<keyword evidence="6 8" id="KW-0472">Membrane</keyword>
<dbReference type="PROSITE" id="PS51846">
    <property type="entry name" value="CNNM"/>
    <property type="match status" value="1"/>
</dbReference>
<dbReference type="GO" id="GO:0050660">
    <property type="term" value="F:flavin adenine dinucleotide binding"/>
    <property type="evidence" value="ECO:0007669"/>
    <property type="project" value="InterPro"/>
</dbReference>
<evidence type="ECO:0000259" key="11">
    <source>
        <dbReference type="PROSITE" id="PS51846"/>
    </source>
</evidence>
<dbReference type="Pfam" id="PF01595">
    <property type="entry name" value="CNNM"/>
    <property type="match status" value="1"/>
</dbReference>
<evidence type="ECO:0000256" key="1">
    <source>
        <dbReference type="ARBA" id="ARBA00004141"/>
    </source>
</evidence>
<evidence type="ECO:0000259" key="10">
    <source>
        <dbReference type="PROSITE" id="PS51371"/>
    </source>
</evidence>
<dbReference type="SMART" id="SM01091">
    <property type="entry name" value="CorC_HlyC"/>
    <property type="match status" value="1"/>
</dbReference>
<feature type="transmembrane region" description="Helical" evidence="9">
    <location>
        <begin position="14"/>
        <end position="37"/>
    </location>
</feature>